<feature type="non-terminal residue" evidence="2">
    <location>
        <position position="1"/>
    </location>
</feature>
<gene>
    <name evidence="2" type="ORF">PCOR1329_LOCUS74967</name>
</gene>
<evidence type="ECO:0000313" key="2">
    <source>
        <dbReference type="EMBL" id="CAK0896512.1"/>
    </source>
</evidence>
<comment type="caution">
    <text evidence="2">The sequence shown here is derived from an EMBL/GenBank/DDBJ whole genome shotgun (WGS) entry which is preliminary data.</text>
</comment>
<reference evidence="2" key="1">
    <citation type="submission" date="2023-10" db="EMBL/GenBank/DDBJ databases">
        <authorList>
            <person name="Chen Y."/>
            <person name="Shah S."/>
            <person name="Dougan E. K."/>
            <person name="Thang M."/>
            <person name="Chan C."/>
        </authorList>
    </citation>
    <scope>NUCLEOTIDE SEQUENCE [LARGE SCALE GENOMIC DNA]</scope>
</reference>
<organism evidence="2 3">
    <name type="scientific">Prorocentrum cordatum</name>
    <dbReference type="NCBI Taxonomy" id="2364126"/>
    <lineage>
        <taxon>Eukaryota</taxon>
        <taxon>Sar</taxon>
        <taxon>Alveolata</taxon>
        <taxon>Dinophyceae</taxon>
        <taxon>Prorocentrales</taxon>
        <taxon>Prorocentraceae</taxon>
        <taxon>Prorocentrum</taxon>
    </lineage>
</organism>
<dbReference type="EMBL" id="CAUYUJ010020200">
    <property type="protein sequence ID" value="CAK0896512.1"/>
    <property type="molecule type" value="Genomic_DNA"/>
</dbReference>
<proteinExistence type="predicted"/>
<feature type="compositionally biased region" description="Polar residues" evidence="1">
    <location>
        <begin position="1"/>
        <end position="13"/>
    </location>
</feature>
<name>A0ABN9XAU3_9DINO</name>
<dbReference type="Pfam" id="PF00023">
    <property type="entry name" value="Ank"/>
    <property type="match status" value="1"/>
</dbReference>
<accession>A0ABN9XAU3</accession>
<keyword evidence="3" id="KW-1185">Reference proteome</keyword>
<dbReference type="InterPro" id="IPR002110">
    <property type="entry name" value="Ankyrin_rpt"/>
</dbReference>
<feature type="region of interest" description="Disordered" evidence="1">
    <location>
        <begin position="1"/>
        <end position="20"/>
    </location>
</feature>
<dbReference type="Proteomes" id="UP001189429">
    <property type="component" value="Unassembled WGS sequence"/>
</dbReference>
<sequence>PTRQRLAFSTSQRARGHSGGQCSSGLERMLCGVEKGVVDRFLQEHRFSDINHCRRASRWPLSRKCCPLSVAAVRGDVLVVTLLLKQGADPEACGPWDGPCWKSVGQDGRQLVERAAADIGRRLATQSGAFWSIFHVVDTTGLEWEQPLFRDLRRDDPLLRQPAQAA</sequence>
<evidence type="ECO:0000313" key="3">
    <source>
        <dbReference type="Proteomes" id="UP001189429"/>
    </source>
</evidence>
<protein>
    <submittedName>
        <fullName evidence="2">Uncharacterized protein</fullName>
    </submittedName>
</protein>
<evidence type="ECO:0000256" key="1">
    <source>
        <dbReference type="SAM" id="MobiDB-lite"/>
    </source>
</evidence>